<dbReference type="GO" id="GO:0000160">
    <property type="term" value="P:phosphorelay signal transduction system"/>
    <property type="evidence" value="ECO:0007669"/>
    <property type="project" value="InterPro"/>
</dbReference>
<dbReference type="Pfam" id="PF00072">
    <property type="entry name" value="Response_reg"/>
    <property type="match status" value="1"/>
</dbReference>
<evidence type="ECO:0000259" key="3">
    <source>
        <dbReference type="PROSITE" id="PS50110"/>
    </source>
</evidence>
<evidence type="ECO:0000313" key="5">
    <source>
        <dbReference type="Proteomes" id="UP000240912"/>
    </source>
</evidence>
<sequence>MQKERRRVMNKKILVCDDDEGILEMMELFLEDAGYEVIAVRESVNVLSEAASRKPNLIILDIWMPVISGDRILRSLRAQEPTASIPVILFSASREGQGIAEREGANGFVSKPFNLDELLQQISEKAS</sequence>
<evidence type="ECO:0000256" key="2">
    <source>
        <dbReference type="PROSITE-ProRule" id="PRU00169"/>
    </source>
</evidence>
<dbReference type="Proteomes" id="UP000240912">
    <property type="component" value="Unassembled WGS sequence"/>
</dbReference>
<organism evidence="4 5">
    <name type="scientific">Pedobacter yulinensis</name>
    <dbReference type="NCBI Taxonomy" id="2126353"/>
    <lineage>
        <taxon>Bacteria</taxon>
        <taxon>Pseudomonadati</taxon>
        <taxon>Bacteroidota</taxon>
        <taxon>Sphingobacteriia</taxon>
        <taxon>Sphingobacteriales</taxon>
        <taxon>Sphingobacteriaceae</taxon>
        <taxon>Pedobacter</taxon>
    </lineage>
</organism>
<comment type="caution">
    <text evidence="4">The sequence shown here is derived from an EMBL/GenBank/DDBJ whole genome shotgun (WGS) entry which is preliminary data.</text>
</comment>
<dbReference type="Gene3D" id="3.40.50.2300">
    <property type="match status" value="1"/>
</dbReference>
<feature type="domain" description="Response regulatory" evidence="3">
    <location>
        <begin position="12"/>
        <end position="126"/>
    </location>
</feature>
<dbReference type="InterPro" id="IPR001789">
    <property type="entry name" value="Sig_transdc_resp-reg_receiver"/>
</dbReference>
<proteinExistence type="predicted"/>
<keyword evidence="1 2" id="KW-0597">Phosphoprotein</keyword>
<dbReference type="SUPFAM" id="SSF52172">
    <property type="entry name" value="CheY-like"/>
    <property type="match status" value="1"/>
</dbReference>
<dbReference type="AlphaFoldDB" id="A0A2T3HMV8"/>
<dbReference type="InterPro" id="IPR050595">
    <property type="entry name" value="Bact_response_regulator"/>
</dbReference>
<protein>
    <submittedName>
        <fullName evidence="4">Response regulator</fullName>
    </submittedName>
</protein>
<name>A0A2T3HMV8_9SPHI</name>
<dbReference type="SMART" id="SM00448">
    <property type="entry name" value="REC"/>
    <property type="match status" value="1"/>
</dbReference>
<keyword evidence="5" id="KW-1185">Reference proteome</keyword>
<reference evidence="4 5" key="1">
    <citation type="submission" date="2018-03" db="EMBL/GenBank/DDBJ databases">
        <authorList>
            <person name="Keele B.F."/>
        </authorList>
    </citation>
    <scope>NUCLEOTIDE SEQUENCE [LARGE SCALE GENOMIC DNA]</scope>
    <source>
        <strain evidence="4 5">YL28-9</strain>
    </source>
</reference>
<dbReference type="OrthoDB" id="9789181at2"/>
<accession>A0A2T3HMV8</accession>
<evidence type="ECO:0000256" key="1">
    <source>
        <dbReference type="ARBA" id="ARBA00022553"/>
    </source>
</evidence>
<dbReference type="EMBL" id="PYLS01000005">
    <property type="protein sequence ID" value="PST83774.1"/>
    <property type="molecule type" value="Genomic_DNA"/>
</dbReference>
<dbReference type="PANTHER" id="PTHR44591">
    <property type="entry name" value="STRESS RESPONSE REGULATOR PROTEIN 1"/>
    <property type="match status" value="1"/>
</dbReference>
<dbReference type="PANTHER" id="PTHR44591:SF3">
    <property type="entry name" value="RESPONSE REGULATORY DOMAIN-CONTAINING PROTEIN"/>
    <property type="match status" value="1"/>
</dbReference>
<feature type="modified residue" description="4-aspartylphosphate" evidence="2">
    <location>
        <position position="61"/>
    </location>
</feature>
<dbReference type="PROSITE" id="PS50110">
    <property type="entry name" value="RESPONSE_REGULATORY"/>
    <property type="match status" value="1"/>
</dbReference>
<dbReference type="InterPro" id="IPR011006">
    <property type="entry name" value="CheY-like_superfamily"/>
</dbReference>
<gene>
    <name evidence="4" type="ORF">C7T94_09325</name>
</gene>
<evidence type="ECO:0000313" key="4">
    <source>
        <dbReference type="EMBL" id="PST83774.1"/>
    </source>
</evidence>